<name>A0A5B9QZJ3_9BACT</name>
<dbReference type="EMBL" id="CP042914">
    <property type="protein sequence ID" value="QEG42845.1"/>
    <property type="molecule type" value="Genomic_DNA"/>
</dbReference>
<dbReference type="PROSITE" id="PS51318">
    <property type="entry name" value="TAT"/>
    <property type="match status" value="1"/>
</dbReference>
<evidence type="ECO:0008006" key="3">
    <source>
        <dbReference type="Google" id="ProtNLM"/>
    </source>
</evidence>
<dbReference type="InterPro" id="IPR006311">
    <property type="entry name" value="TAT_signal"/>
</dbReference>
<organism evidence="1 2">
    <name type="scientific">Roseimaritima ulvae</name>
    <dbReference type="NCBI Taxonomy" id="980254"/>
    <lineage>
        <taxon>Bacteria</taxon>
        <taxon>Pseudomonadati</taxon>
        <taxon>Planctomycetota</taxon>
        <taxon>Planctomycetia</taxon>
        <taxon>Pirellulales</taxon>
        <taxon>Pirellulaceae</taxon>
        <taxon>Roseimaritima</taxon>
    </lineage>
</organism>
<dbReference type="Gene3D" id="1.50.10.20">
    <property type="match status" value="2"/>
</dbReference>
<dbReference type="SUPFAM" id="SSF48239">
    <property type="entry name" value="Terpenoid cyclases/Protein prenyltransferases"/>
    <property type="match status" value="1"/>
</dbReference>
<dbReference type="AlphaFoldDB" id="A0A5B9QZJ3"/>
<proteinExistence type="predicted"/>
<dbReference type="CDD" id="cd00688">
    <property type="entry name" value="ISOPREN_C2_like"/>
    <property type="match status" value="1"/>
</dbReference>
<keyword evidence="2" id="KW-1185">Reference proteome</keyword>
<dbReference type="Proteomes" id="UP000325286">
    <property type="component" value="Chromosome"/>
</dbReference>
<protein>
    <recommendedName>
        <fullName evidence="3">Prenyltransferase and squalene oxidase repeat protein</fullName>
    </recommendedName>
</protein>
<reference evidence="1 2" key="1">
    <citation type="submission" date="2019-08" db="EMBL/GenBank/DDBJ databases">
        <title>Deep-cultivation of Planctomycetes and their phenomic and genomic characterization uncovers novel biology.</title>
        <authorList>
            <person name="Wiegand S."/>
            <person name="Jogler M."/>
            <person name="Boedeker C."/>
            <person name="Pinto D."/>
            <person name="Vollmers J."/>
            <person name="Rivas-Marin E."/>
            <person name="Kohn T."/>
            <person name="Peeters S.H."/>
            <person name="Heuer A."/>
            <person name="Rast P."/>
            <person name="Oberbeckmann S."/>
            <person name="Bunk B."/>
            <person name="Jeske O."/>
            <person name="Meyerdierks A."/>
            <person name="Storesund J.E."/>
            <person name="Kallscheuer N."/>
            <person name="Luecker S."/>
            <person name="Lage O.M."/>
            <person name="Pohl T."/>
            <person name="Merkel B.J."/>
            <person name="Hornburger P."/>
            <person name="Mueller R.-W."/>
            <person name="Bruemmer F."/>
            <person name="Labrenz M."/>
            <person name="Spormann A.M."/>
            <person name="Op den Camp H."/>
            <person name="Overmann J."/>
            <person name="Amann R."/>
            <person name="Jetten M.S.M."/>
            <person name="Mascher T."/>
            <person name="Medema M.H."/>
            <person name="Devos D.P."/>
            <person name="Kaster A.-K."/>
            <person name="Ovreas L."/>
            <person name="Rohde M."/>
            <person name="Galperin M.Y."/>
            <person name="Jogler C."/>
        </authorList>
    </citation>
    <scope>NUCLEOTIDE SEQUENCE [LARGE SCALE GENOMIC DNA]</scope>
    <source>
        <strain evidence="1 2">UC8</strain>
    </source>
</reference>
<dbReference type="InterPro" id="IPR008930">
    <property type="entry name" value="Terpenoid_cyclase/PrenylTrfase"/>
</dbReference>
<gene>
    <name evidence="1" type="ORF">UC8_48870</name>
</gene>
<evidence type="ECO:0000313" key="2">
    <source>
        <dbReference type="Proteomes" id="UP000325286"/>
    </source>
</evidence>
<accession>A0A5B9QZJ3</accession>
<sequence length="369" mass="40540">MVTREYTDPIMPARNPVACNASFSRRQLLRLAGSAAAVAGLTAAGGRQATAAGNRDPRWTDATNKGLNWLSKNQSSRGQWNTQVYPTAMAALAGTALIASGSTTTQGPYAREIGRAADYIISKSRQNGLIGDPQTDSRYTYGHGFSMLFLSQVLGEEGLIDRREELVEVLTKAVEFSGNAQTPAGGWGYVSAREGSNFDEGSTTITQVQGLRGCRNAGIPVPAEIIDRAKEYIYTCKNADGGISYSSRQTGSSRPAITAAALAALYNAGDYDSEHVPDMLKYAKDNLHNINDAARAFGHWHYTYLYYSQVVYRQGDDLWNDFRDKLYNRIVGEQKPDGYWEGQIHPVYVTACNLIMLQLDRGFLPIYQR</sequence>
<dbReference type="KEGG" id="rul:UC8_48870"/>
<evidence type="ECO:0000313" key="1">
    <source>
        <dbReference type="EMBL" id="QEG42845.1"/>
    </source>
</evidence>